<sequence>MQKYYITIFIFWFCFSINAQKTHQELGEIIFKHIQSKNIDSLIGRIPQKQKALEIAVAKGIIDDKQKVDESIIDDLDSDEWQRDQYEGMIDYLTNEEKIVFDQMVLENVELGEKKWLPNPQKLRILIHFLL</sequence>
<protein>
    <submittedName>
        <fullName evidence="1">Uncharacterized protein</fullName>
    </submittedName>
</protein>
<gene>
    <name evidence="1" type="ORF">FHK87_16450</name>
</gene>
<reference evidence="1 2" key="1">
    <citation type="submission" date="2019-06" db="EMBL/GenBank/DDBJ databases">
        <authorList>
            <person name="Meng X."/>
        </authorList>
    </citation>
    <scope>NUCLEOTIDE SEQUENCE [LARGE SCALE GENOMIC DNA]</scope>
    <source>
        <strain evidence="1 2">M625</strain>
    </source>
</reference>
<evidence type="ECO:0000313" key="2">
    <source>
        <dbReference type="Proteomes" id="UP000315540"/>
    </source>
</evidence>
<comment type="caution">
    <text evidence="1">The sequence shown here is derived from an EMBL/GenBank/DDBJ whole genome shotgun (WGS) entry which is preliminary data.</text>
</comment>
<dbReference type="EMBL" id="VFWZ01000005">
    <property type="protein sequence ID" value="TPN84522.1"/>
    <property type="molecule type" value="Genomic_DNA"/>
</dbReference>
<dbReference type="AlphaFoldDB" id="A0A504J7L9"/>
<dbReference type="Proteomes" id="UP000315540">
    <property type="component" value="Unassembled WGS sequence"/>
</dbReference>
<accession>A0A504J7L9</accession>
<keyword evidence="2" id="KW-1185">Reference proteome</keyword>
<proteinExistence type="predicted"/>
<organism evidence="1 2">
    <name type="scientific">Aquimarina algicola</name>
    <dbReference type="NCBI Taxonomy" id="2589995"/>
    <lineage>
        <taxon>Bacteria</taxon>
        <taxon>Pseudomonadati</taxon>
        <taxon>Bacteroidota</taxon>
        <taxon>Flavobacteriia</taxon>
        <taxon>Flavobacteriales</taxon>
        <taxon>Flavobacteriaceae</taxon>
        <taxon>Aquimarina</taxon>
    </lineage>
</organism>
<evidence type="ECO:0000313" key="1">
    <source>
        <dbReference type="EMBL" id="TPN84522.1"/>
    </source>
</evidence>
<dbReference type="RefSeq" id="WP_140594857.1">
    <property type="nucleotide sequence ID" value="NZ_VFWZ01000005.1"/>
</dbReference>
<name>A0A504J7L9_9FLAO</name>